<protein>
    <submittedName>
        <fullName evidence="2">Class I SAM-dependent methyltransferase</fullName>
    </submittedName>
</protein>
<evidence type="ECO:0000259" key="1">
    <source>
        <dbReference type="Pfam" id="PF13649"/>
    </source>
</evidence>
<dbReference type="GO" id="GO:0032259">
    <property type="term" value="P:methylation"/>
    <property type="evidence" value="ECO:0007669"/>
    <property type="project" value="UniProtKB-KW"/>
</dbReference>
<keyword evidence="2" id="KW-0489">Methyltransferase</keyword>
<dbReference type="Proteomes" id="UP000825933">
    <property type="component" value="Unassembled WGS sequence"/>
</dbReference>
<dbReference type="Gene3D" id="2.20.130.10">
    <property type="entry name" value="CAC2371-like domains"/>
    <property type="match status" value="1"/>
</dbReference>
<accession>A0A8T5V1B4</accession>
<dbReference type="CDD" id="cd02440">
    <property type="entry name" value="AdoMet_MTases"/>
    <property type="match status" value="1"/>
</dbReference>
<dbReference type="EMBL" id="JAIOUQ010000014">
    <property type="protein sequence ID" value="MBZ2166759.1"/>
    <property type="molecule type" value="Genomic_DNA"/>
</dbReference>
<dbReference type="Pfam" id="PF13649">
    <property type="entry name" value="Methyltransf_25"/>
    <property type="match status" value="1"/>
</dbReference>
<dbReference type="InterPro" id="IPR041698">
    <property type="entry name" value="Methyltransf_25"/>
</dbReference>
<dbReference type="Gene3D" id="3.40.50.150">
    <property type="entry name" value="Vaccinia Virus protein VP39"/>
    <property type="match status" value="1"/>
</dbReference>
<gene>
    <name evidence="2" type="ORF">K8N75_12000</name>
</gene>
<sequence>MNKLYKELSNDWYRLLTPLEEYREEAEFFHKIFDRNLKPETMLELGCGSGHNAFYLKKWYDLTLVDMSENMLNLSRELNPECSHILGDMRTIQLDKKFDSIFIHDAIMYMNNEIDLKLALETAYAHLNHGGAALICPDFMKETFNSLTEHGGSDGPEKAVRYLLWQWDPDESDTQYNADYVYILRDANGKIKTEHERHILGLFERVKWVELIKNAGFESKTFKDQFGREIFYCKKSE</sequence>
<dbReference type="InterPro" id="IPR029063">
    <property type="entry name" value="SAM-dependent_MTases_sf"/>
</dbReference>
<keyword evidence="2" id="KW-0808">Transferase</keyword>
<dbReference type="RefSeq" id="WP_223792295.1">
    <property type="nucleotide sequence ID" value="NZ_JAIOUQ010000014.1"/>
</dbReference>
<keyword evidence="3" id="KW-1185">Reference proteome</keyword>
<organism evidence="2 3">
    <name type="scientific">Methanobacterium spitsbergense</name>
    <dbReference type="NCBI Taxonomy" id="2874285"/>
    <lineage>
        <taxon>Archaea</taxon>
        <taxon>Methanobacteriati</taxon>
        <taxon>Methanobacteriota</taxon>
        <taxon>Methanomada group</taxon>
        <taxon>Methanobacteria</taxon>
        <taxon>Methanobacteriales</taxon>
        <taxon>Methanobacteriaceae</taxon>
        <taxon>Methanobacterium</taxon>
    </lineage>
</organism>
<dbReference type="AlphaFoldDB" id="A0A8T5V1B4"/>
<evidence type="ECO:0000313" key="3">
    <source>
        <dbReference type="Proteomes" id="UP000825933"/>
    </source>
</evidence>
<comment type="caution">
    <text evidence="2">The sequence shown here is derived from an EMBL/GenBank/DDBJ whole genome shotgun (WGS) entry which is preliminary data.</text>
</comment>
<proteinExistence type="predicted"/>
<dbReference type="SUPFAM" id="SSF53335">
    <property type="entry name" value="S-adenosyl-L-methionine-dependent methyltransferases"/>
    <property type="match status" value="1"/>
</dbReference>
<reference evidence="3" key="1">
    <citation type="journal article" date="2022" name="Microbiol. Resour. Announc.">
        <title>Draft Genome Sequence of a Methanogenic Archaeon from West Spitsbergen Permafrost.</title>
        <authorList>
            <person name="Trubitsyn V."/>
            <person name="Rivkina E."/>
            <person name="Shcherbakova V."/>
        </authorList>
    </citation>
    <scope>NUCLEOTIDE SEQUENCE [LARGE SCALE GENOMIC DNA]</scope>
    <source>
        <strain evidence="3">VT</strain>
    </source>
</reference>
<feature type="domain" description="Methyltransferase" evidence="1">
    <location>
        <begin position="43"/>
        <end position="131"/>
    </location>
</feature>
<evidence type="ECO:0000313" key="2">
    <source>
        <dbReference type="EMBL" id="MBZ2166759.1"/>
    </source>
</evidence>
<name>A0A8T5V1B4_9EURY</name>
<dbReference type="GO" id="GO:0008168">
    <property type="term" value="F:methyltransferase activity"/>
    <property type="evidence" value="ECO:0007669"/>
    <property type="project" value="UniProtKB-KW"/>
</dbReference>